<protein>
    <recommendedName>
        <fullName evidence="4">Methyl-CpG-binding domain protein 5</fullName>
    </recommendedName>
</protein>
<feature type="compositionally biased region" description="Low complexity" evidence="1">
    <location>
        <begin position="118"/>
        <end position="173"/>
    </location>
</feature>
<dbReference type="Proteomes" id="UP001075354">
    <property type="component" value="Chromosome 5"/>
</dbReference>
<dbReference type="EMBL" id="JAPTSV010000005">
    <property type="protein sequence ID" value="KAJ1527673.1"/>
    <property type="molecule type" value="Genomic_DNA"/>
</dbReference>
<feature type="region of interest" description="Disordered" evidence="1">
    <location>
        <begin position="98"/>
        <end position="197"/>
    </location>
</feature>
<evidence type="ECO:0000313" key="3">
    <source>
        <dbReference type="Proteomes" id="UP001075354"/>
    </source>
</evidence>
<dbReference type="PANTHER" id="PTHR16112:SF16">
    <property type="entry name" value="SIX-BANDED, ISOFORM H"/>
    <property type="match status" value="1"/>
</dbReference>
<evidence type="ECO:0000256" key="1">
    <source>
        <dbReference type="SAM" id="MobiDB-lite"/>
    </source>
</evidence>
<proteinExistence type="predicted"/>
<accession>A0AAV7XNC0</accession>
<dbReference type="GO" id="GO:0003682">
    <property type="term" value="F:chromatin binding"/>
    <property type="evidence" value="ECO:0007669"/>
    <property type="project" value="TreeGrafter"/>
</dbReference>
<feature type="compositionally biased region" description="Gly residues" evidence="1">
    <location>
        <begin position="103"/>
        <end position="113"/>
    </location>
</feature>
<dbReference type="GO" id="GO:0010369">
    <property type="term" value="C:chromocenter"/>
    <property type="evidence" value="ECO:0007669"/>
    <property type="project" value="TreeGrafter"/>
</dbReference>
<dbReference type="AlphaFoldDB" id="A0AAV7XNC0"/>
<comment type="caution">
    <text evidence="2">The sequence shown here is derived from an EMBL/GenBank/DDBJ whole genome shotgun (WGS) entry which is preliminary data.</text>
</comment>
<reference evidence="2" key="1">
    <citation type="submission" date="2022-12" db="EMBL/GenBank/DDBJ databases">
        <title>Chromosome-level genome assembly of the bean flower thrips Megalurothrips usitatus.</title>
        <authorList>
            <person name="Ma L."/>
            <person name="Liu Q."/>
            <person name="Li H."/>
            <person name="Cai W."/>
        </authorList>
    </citation>
    <scope>NUCLEOTIDE SEQUENCE</scope>
    <source>
        <strain evidence="2">Cailab_2022a</strain>
    </source>
</reference>
<organism evidence="2 3">
    <name type="scientific">Megalurothrips usitatus</name>
    <name type="common">bean blossom thrips</name>
    <dbReference type="NCBI Taxonomy" id="439358"/>
    <lineage>
        <taxon>Eukaryota</taxon>
        <taxon>Metazoa</taxon>
        <taxon>Ecdysozoa</taxon>
        <taxon>Arthropoda</taxon>
        <taxon>Hexapoda</taxon>
        <taxon>Insecta</taxon>
        <taxon>Pterygota</taxon>
        <taxon>Neoptera</taxon>
        <taxon>Paraneoptera</taxon>
        <taxon>Thysanoptera</taxon>
        <taxon>Terebrantia</taxon>
        <taxon>Thripoidea</taxon>
        <taxon>Thripidae</taxon>
        <taxon>Megalurothrips</taxon>
    </lineage>
</organism>
<name>A0AAV7XNC0_9NEOP</name>
<dbReference type="PANTHER" id="PTHR16112">
    <property type="entry name" value="METHYL-CPG BINDING PROTEIN, DROSOPHILA"/>
    <property type="match status" value="1"/>
</dbReference>
<dbReference type="GO" id="GO:0005634">
    <property type="term" value="C:nucleus"/>
    <property type="evidence" value="ECO:0007669"/>
    <property type="project" value="TreeGrafter"/>
</dbReference>
<evidence type="ECO:0008006" key="4">
    <source>
        <dbReference type="Google" id="ProtNLM"/>
    </source>
</evidence>
<gene>
    <name evidence="2" type="ORF">ONE63_007633</name>
</gene>
<keyword evidence="3" id="KW-1185">Reference proteome</keyword>
<evidence type="ECO:0000313" key="2">
    <source>
        <dbReference type="EMBL" id="KAJ1527673.1"/>
    </source>
</evidence>
<sequence length="209" mass="20738">MLTPYDRLSPSHGTRLSLSLCCSPSSTVLTSLDQVREYLLTLGTCKCGLDCPFRPESVFNFDPKVAGRPGKAPVFLPGDQTARLCNHKRKLVASIGVVAPNSGSGGGPGGGPAGQDRAQQPQDEAGPAGQGAADQGQGLDQGAQAAYLGAAAPASSPAADHQAAAAAAAAAAATSTTTTPVIGNLAPAGSGSPETTGVVFQEAIKKSGE</sequence>